<keyword evidence="3" id="KW-1185">Reference proteome</keyword>
<dbReference type="Proteomes" id="UP000431264">
    <property type="component" value="Unassembled WGS sequence"/>
</dbReference>
<evidence type="ECO:0000256" key="1">
    <source>
        <dbReference type="SAM" id="SignalP"/>
    </source>
</evidence>
<accession>A0A6I4IUJ7</accession>
<name>A0A6I4IUJ7_9FLAO</name>
<dbReference type="EMBL" id="WQLW01000013">
    <property type="protein sequence ID" value="MVO10572.1"/>
    <property type="molecule type" value="Genomic_DNA"/>
</dbReference>
<proteinExistence type="predicted"/>
<dbReference type="AlphaFoldDB" id="A0A6I4IUJ7"/>
<gene>
    <name evidence="2" type="ORF">GOQ30_15465</name>
</gene>
<evidence type="ECO:0000313" key="3">
    <source>
        <dbReference type="Proteomes" id="UP000431264"/>
    </source>
</evidence>
<comment type="caution">
    <text evidence="2">The sequence shown here is derived from an EMBL/GenBank/DDBJ whole genome shotgun (WGS) entry which is preliminary data.</text>
</comment>
<feature type="chain" id="PRO_5026302788" evidence="1">
    <location>
        <begin position="22"/>
        <end position="144"/>
    </location>
</feature>
<protein>
    <submittedName>
        <fullName evidence="2">Uncharacterized protein</fullName>
    </submittedName>
</protein>
<organism evidence="2 3">
    <name type="scientific">Flavobacterium profundi</name>
    <dbReference type="NCBI Taxonomy" id="1774945"/>
    <lineage>
        <taxon>Bacteria</taxon>
        <taxon>Pseudomonadati</taxon>
        <taxon>Bacteroidota</taxon>
        <taxon>Flavobacteriia</taxon>
        <taxon>Flavobacteriales</taxon>
        <taxon>Flavobacteriaceae</taxon>
        <taxon>Flavobacterium</taxon>
    </lineage>
</organism>
<dbReference type="OrthoDB" id="1161684at2"/>
<evidence type="ECO:0000313" key="2">
    <source>
        <dbReference type="EMBL" id="MVO10572.1"/>
    </source>
</evidence>
<reference evidence="3" key="1">
    <citation type="submission" date="2019-05" db="EMBL/GenBank/DDBJ databases">
        <title>Flavobacterium profundi sp. nov., isolated from a deep-sea seamount.</title>
        <authorList>
            <person name="Zhang D.-C."/>
        </authorList>
    </citation>
    <scope>NUCLEOTIDE SEQUENCE [LARGE SCALE GENOMIC DNA]</scope>
    <source>
        <strain evidence="3">TP390</strain>
    </source>
</reference>
<keyword evidence="1" id="KW-0732">Signal</keyword>
<dbReference type="RefSeq" id="WP_140998996.1">
    <property type="nucleotide sequence ID" value="NZ_VDCZ01000013.1"/>
</dbReference>
<feature type="signal peptide" evidence="1">
    <location>
        <begin position="1"/>
        <end position="21"/>
    </location>
</feature>
<sequence>MRKFYVCIVALFLLASVDVVAQNGQKVIIDIRGIGTYHDRKDLEAMTKGQLMPLYLERVKILFSVIQYFGVTSKSGVTFTDLGIPTTKENIKLLDTEQSNREEFLTNNAEFLKGILPYSDTKNIINAILFYEEVLKLVHQVQVE</sequence>